<feature type="compositionally biased region" description="Acidic residues" evidence="5">
    <location>
        <begin position="202"/>
        <end position="213"/>
    </location>
</feature>
<dbReference type="PROSITE" id="PS50016">
    <property type="entry name" value="ZF_PHD_2"/>
    <property type="match status" value="1"/>
</dbReference>
<keyword evidence="2 4" id="KW-0863">Zinc-finger</keyword>
<feature type="region of interest" description="Disordered" evidence="5">
    <location>
        <begin position="396"/>
        <end position="416"/>
    </location>
</feature>
<feature type="compositionally biased region" description="Polar residues" evidence="5">
    <location>
        <begin position="257"/>
        <end position="276"/>
    </location>
</feature>
<dbReference type="InterPro" id="IPR011011">
    <property type="entry name" value="Znf_FYVE_PHD"/>
</dbReference>
<feature type="region of interest" description="Disordered" evidence="5">
    <location>
        <begin position="202"/>
        <end position="288"/>
    </location>
</feature>
<dbReference type="InterPro" id="IPR001357">
    <property type="entry name" value="BRCT_dom"/>
</dbReference>
<dbReference type="Pfam" id="PF00533">
    <property type="entry name" value="BRCT"/>
    <property type="match status" value="1"/>
</dbReference>
<dbReference type="InterPro" id="IPR001965">
    <property type="entry name" value="Znf_PHD"/>
</dbReference>
<dbReference type="SUPFAM" id="SSF57903">
    <property type="entry name" value="FYVE/PHD zinc finger"/>
    <property type="match status" value="1"/>
</dbReference>
<dbReference type="SUPFAM" id="SSF52113">
    <property type="entry name" value="BRCT domain"/>
    <property type="match status" value="3"/>
</dbReference>
<dbReference type="Pfam" id="PF00628">
    <property type="entry name" value="PHD"/>
    <property type="match status" value="1"/>
</dbReference>
<feature type="compositionally biased region" description="Basic and acidic residues" evidence="5">
    <location>
        <begin position="279"/>
        <end position="288"/>
    </location>
</feature>
<evidence type="ECO:0000259" key="7">
    <source>
        <dbReference type="PROSITE" id="PS50172"/>
    </source>
</evidence>
<dbReference type="PANTHER" id="PTHR47181:SF2">
    <property type="entry name" value="BRCA1 C TERMINUS DOMAIN CONTAINING PROTEIN, EXPRESSED"/>
    <property type="match status" value="1"/>
</dbReference>
<dbReference type="CDD" id="cd17738">
    <property type="entry name" value="BRCT_TopBP1_rpt7"/>
    <property type="match status" value="1"/>
</dbReference>
<dbReference type="PROSITE" id="PS50172">
    <property type="entry name" value="BRCT"/>
    <property type="match status" value="3"/>
</dbReference>
<evidence type="ECO:0000256" key="5">
    <source>
        <dbReference type="SAM" id="MobiDB-lite"/>
    </source>
</evidence>
<organism evidence="8">
    <name type="scientific">Glycine soja</name>
    <name type="common">Wild soybean</name>
    <dbReference type="NCBI Taxonomy" id="3848"/>
    <lineage>
        <taxon>Eukaryota</taxon>
        <taxon>Viridiplantae</taxon>
        <taxon>Streptophyta</taxon>
        <taxon>Embryophyta</taxon>
        <taxon>Tracheophyta</taxon>
        <taxon>Spermatophyta</taxon>
        <taxon>Magnoliopsida</taxon>
        <taxon>eudicotyledons</taxon>
        <taxon>Gunneridae</taxon>
        <taxon>Pentapetalae</taxon>
        <taxon>rosids</taxon>
        <taxon>fabids</taxon>
        <taxon>Fabales</taxon>
        <taxon>Fabaceae</taxon>
        <taxon>Papilionoideae</taxon>
        <taxon>50 kb inversion clade</taxon>
        <taxon>NPAAA clade</taxon>
        <taxon>indigoferoid/millettioid clade</taxon>
        <taxon>Phaseoleae</taxon>
        <taxon>Glycine</taxon>
        <taxon>Glycine subgen. Soja</taxon>
    </lineage>
</organism>
<feature type="domain" description="BRCT" evidence="7">
    <location>
        <begin position="109"/>
        <end position="193"/>
    </location>
</feature>
<reference evidence="8" key="1">
    <citation type="submission" date="2014-07" db="EMBL/GenBank/DDBJ databases">
        <title>Identification of a novel salt tolerance gene in wild soybean by whole-genome sequencing.</title>
        <authorList>
            <person name="Lam H.-M."/>
            <person name="Qi X."/>
            <person name="Li M.-W."/>
            <person name="Liu X."/>
            <person name="Xie M."/>
            <person name="Ni M."/>
            <person name="Xu X."/>
        </authorList>
    </citation>
    <scope>NUCLEOTIDE SEQUENCE [LARGE SCALE GENOMIC DNA]</scope>
    <source>
        <tissue evidence="8">Root</tissue>
    </source>
</reference>
<gene>
    <name evidence="8" type="ORF">glysoja_024556</name>
</gene>
<feature type="compositionally biased region" description="Basic and acidic residues" evidence="5">
    <location>
        <begin position="909"/>
        <end position="918"/>
    </location>
</feature>
<evidence type="ECO:0000256" key="4">
    <source>
        <dbReference type="PROSITE-ProRule" id="PRU00146"/>
    </source>
</evidence>
<dbReference type="Proteomes" id="UP000053555">
    <property type="component" value="Unassembled WGS sequence"/>
</dbReference>
<feature type="region of interest" description="Disordered" evidence="5">
    <location>
        <begin position="830"/>
        <end position="988"/>
    </location>
</feature>
<dbReference type="GO" id="GO:0008270">
    <property type="term" value="F:zinc ion binding"/>
    <property type="evidence" value="ECO:0007669"/>
    <property type="project" value="UniProtKB-KW"/>
</dbReference>
<feature type="compositionally biased region" description="Basic and acidic residues" evidence="5">
    <location>
        <begin position="928"/>
        <end position="958"/>
    </location>
</feature>
<dbReference type="InterPro" id="IPR036420">
    <property type="entry name" value="BRCT_dom_sf"/>
</dbReference>
<evidence type="ECO:0000256" key="3">
    <source>
        <dbReference type="ARBA" id="ARBA00022833"/>
    </source>
</evidence>
<feature type="compositionally biased region" description="Basic and acidic residues" evidence="5">
    <location>
        <begin position="754"/>
        <end position="772"/>
    </location>
</feature>
<sequence length="1319" mass="144527">MIEATYSSRMFRGVRFVLRGFNPVAENQIRFKLVNGGGVDVGQYGGSCTHVIVDNIAYDDPVCVAARNDRKTVVTALWVEHSADIGMPVDATSVMYRPLKDLDGIPGAKDLIMCLTGYLRQDRDDIMTMVGLMGAQFSKPLVANKVTHLICYKFEGEKYELANKLGTIKLVNHRWLEDCLKEWVLLPEDKYNKSGFELETMVEEAKDSEEEAEDSKLGQSGGRNRKQSPLGSKIGIAATPGLSKSVREASKALPDSTGLQVLPNVNNGENSLTIPGNKSRPDQDSSFHNVDDSKISYWASDVSRHSISCQLPDKYVKISESKNADSPKAPGCQDLGNMGNTNSSGQKPALHGDISESKKLTSDLRAPSASAVGVAHSNEKLRTVSYSTKNQNGFTLPRILDESSGREGNNCDNNKVKRASKGVKSISVEVSGKGNDFIKEDEPISLLPQKRINEASFTKLKSRKKTCVPSANGKSQGLKVTSQVDEPPEVDDYFSIGKDGINNSNTCLVLKPSGSTSNSLAFDELFSRNANPESVQCDNVCQNSPKTAVQSLSESKINGKPDITDSGMQQVDGDEAEQHNVTRNLDCSSLGNKKSCNVESAGCTKLDLITEESNKLVRNSPRKKSVAKRSLGSKPKLGATAKQKKSLSLTKTSLQGEGVTCSSGSKEIATCDAKMHQGCPKIFDVNKTTEQEIVGKNAEDAGDRTEFLDDETEAPDDKCEYELGMALDEDLVHLSKKPYTAKEEKSEAICPATKCEEAMPPKKGTNKTEKQKTSSLPVKHQARKGSAGKVKATVSKYAEDDGDRTELVNDEIEAPDDKCEYELRMALNEESHLSKKSDTATEEKSEVICPETKCEEPMPPKKGTKKTEKQKPSSLVVKNQARKCPAGNAKATVAKELSKSNMAVSGEKIPNETGHEPEIETMEEMSLPDDKSDESAVQRNKSENFSEEKENKPIDGEQGRSNGNPTIKSSVRPAKIKSKKSGLNPSITESNTRVKTEAACFILSGHRLQRKEFQQVIKRLKGRVCRDSHQWSYQATHFIAPDPIRRTEKFFAAAASGRWILKTDFLTASSQAGKLLAEEPYEWHQNGLSEDGTINMEAPRKWRLLKERTGHGAFYGMRIVVYGDCIAPPLDTLKRVIKAGDGTILATSPPYTRFLGTGIDYAVVSPGMPRVDTWVQEFLKHEIPCVVADYLVEYVCKPGFSLERHVLYGSHAWAEKSFDKLKSKAEEIVEELVAPEDSRDDDIICKVCGSRDRGDVMLICGDESGSVGCGIGTHIDCCDPPLTAVPEEDWFCPKCSSTRNCSNKPSKRKKTVLSSSKCT</sequence>
<evidence type="ECO:0000313" key="8">
    <source>
        <dbReference type="EMBL" id="KHN08647.1"/>
    </source>
</evidence>
<feature type="compositionally biased region" description="Acidic residues" evidence="5">
    <location>
        <begin position="800"/>
        <end position="813"/>
    </location>
</feature>
<dbReference type="Gene3D" id="3.40.50.10190">
    <property type="entry name" value="BRCT domain"/>
    <property type="match status" value="4"/>
</dbReference>
<feature type="domain" description="PHD-type" evidence="6">
    <location>
        <begin position="1242"/>
        <end position="1298"/>
    </location>
</feature>
<feature type="compositionally biased region" description="Basic and acidic residues" evidence="5">
    <location>
        <begin position="830"/>
        <end position="871"/>
    </location>
</feature>
<dbReference type="EMBL" id="KN665802">
    <property type="protein sequence ID" value="KHN08647.1"/>
    <property type="molecule type" value="Genomic_DNA"/>
</dbReference>
<evidence type="ECO:0000259" key="6">
    <source>
        <dbReference type="PROSITE" id="PS50016"/>
    </source>
</evidence>
<feature type="domain" description="BRCT" evidence="7">
    <location>
        <begin position="6"/>
        <end position="96"/>
    </location>
</feature>
<dbReference type="SMART" id="SM00292">
    <property type="entry name" value="BRCT"/>
    <property type="match status" value="4"/>
</dbReference>
<feature type="region of interest" description="Disordered" evidence="5">
    <location>
        <begin position="752"/>
        <end position="813"/>
    </location>
</feature>
<dbReference type="InterPro" id="IPR019787">
    <property type="entry name" value="Znf_PHD-finger"/>
</dbReference>
<protein>
    <submittedName>
        <fullName evidence="8">BRCT domain-containing protein</fullName>
    </submittedName>
</protein>
<name>A0A0B2PM43_GLYSO</name>
<dbReference type="Pfam" id="PF12738">
    <property type="entry name" value="PTCB-BRCT"/>
    <property type="match status" value="1"/>
</dbReference>
<proteinExistence type="predicted"/>
<evidence type="ECO:0000256" key="1">
    <source>
        <dbReference type="ARBA" id="ARBA00022723"/>
    </source>
</evidence>
<feature type="domain" description="BRCT" evidence="7">
    <location>
        <begin position="1001"/>
        <end position="1083"/>
    </location>
</feature>
<feature type="region of interest" description="Disordered" evidence="5">
    <location>
        <begin position="321"/>
        <end position="352"/>
    </location>
</feature>
<keyword evidence="1" id="KW-0479">Metal-binding</keyword>
<dbReference type="InterPro" id="IPR013083">
    <property type="entry name" value="Znf_RING/FYVE/PHD"/>
</dbReference>
<evidence type="ECO:0000256" key="2">
    <source>
        <dbReference type="ARBA" id="ARBA00022771"/>
    </source>
</evidence>
<dbReference type="SMART" id="SM00249">
    <property type="entry name" value="PHD"/>
    <property type="match status" value="1"/>
</dbReference>
<dbReference type="PANTHER" id="PTHR47181">
    <property type="entry name" value="BRCA1 C TERMINUS DOMAIN CONTAINING PROTEIN, EXPRESSED"/>
    <property type="match status" value="1"/>
</dbReference>
<dbReference type="Gene3D" id="3.30.40.10">
    <property type="entry name" value="Zinc/RING finger domain, C3HC4 (zinc finger)"/>
    <property type="match status" value="1"/>
</dbReference>
<keyword evidence="3" id="KW-0862">Zinc</keyword>
<feature type="region of interest" description="Disordered" evidence="5">
    <location>
        <begin position="616"/>
        <end position="648"/>
    </location>
</feature>
<accession>A0A0B2PM43</accession>
<dbReference type="InterPro" id="IPR044254">
    <property type="entry name" value="At4g02110-like"/>
</dbReference>
<feature type="compositionally biased region" description="Polar residues" evidence="5">
    <location>
        <begin position="959"/>
        <end position="969"/>
    </location>
</feature>